<sequence>MNYTNMKIAYLIRHDITRNDGVTKKILGQIDHWKNLGHEVQVYAYLPRIGDSILPAKQYVMGGVIKSRIFLDKKLLMDIDSFCPNMIYFRYDTWSRSLSKLLTSYPSIVELNTLDLSEFFELIKLEKNIKSILRYCAYRMLRSLVLRKVVGIVSVTNEINRDKSNAQYNKPSIAIPNGIDLSTYNSIKQNARDNSRIGLFFIGTPGQPWHGVDYIEQLASKMKALDFHIVGIDGVNHENVYYHGYLDADKYKKILKKCDICIGSLGLHRINMKEACPLKVREYLAYGYPIILGYHDTAFVNEKNNPNFAYYLNTKDGISQIMIDGLQDFIIRNKDVIVTSNDVAYIDTKVLEARRISFFKRVIN</sequence>
<name>A0A0A8J6I3_ECOLX</name>
<dbReference type="AlphaFoldDB" id="A0A0A8J6I3"/>
<dbReference type="Gene3D" id="3.40.50.2000">
    <property type="entry name" value="Glycogen Phosphorylase B"/>
    <property type="match status" value="1"/>
</dbReference>
<dbReference type="GO" id="GO:0016740">
    <property type="term" value="F:transferase activity"/>
    <property type="evidence" value="ECO:0007669"/>
    <property type="project" value="UniProtKB-KW"/>
</dbReference>
<proteinExistence type="predicted"/>
<organism evidence="1">
    <name type="scientific">Escherichia coli</name>
    <dbReference type="NCBI Taxonomy" id="562"/>
    <lineage>
        <taxon>Bacteria</taxon>
        <taxon>Pseudomonadati</taxon>
        <taxon>Pseudomonadota</taxon>
        <taxon>Gammaproteobacteria</taxon>
        <taxon>Enterobacterales</taxon>
        <taxon>Enterobacteriaceae</taxon>
        <taxon>Escherichia</taxon>
    </lineage>
</organism>
<dbReference type="EMBL" id="AB812077">
    <property type="protein sequence ID" value="BAQ01984.1"/>
    <property type="molecule type" value="Genomic_DNA"/>
</dbReference>
<keyword evidence="1" id="KW-0808">Transferase</keyword>
<protein>
    <submittedName>
        <fullName evidence="1">Putative glycosyltransferase</fullName>
    </submittedName>
</protein>
<reference evidence="1" key="1">
    <citation type="journal article" date="2014" name="DNA Res.">
        <title>A complete view of the genetic diversity of the Escherichia coli O-antigen biosynthesis gene cluster.</title>
        <authorList>
            <person name="Iguchi A."/>
            <person name="Iyoda S."/>
            <person name="Kikuchi T."/>
            <person name="Ogura Y."/>
            <person name="Katsura K."/>
            <person name="Ohnishi M."/>
            <person name="Hayashi T."/>
            <person name="Thomson N.R."/>
        </authorList>
    </citation>
    <scope>NUCLEOTIDE SEQUENCE</scope>
    <source>
        <strain evidence="1">86-381</strain>
    </source>
</reference>
<evidence type="ECO:0000313" key="1">
    <source>
        <dbReference type="EMBL" id="BAQ01984.1"/>
    </source>
</evidence>
<dbReference type="SUPFAM" id="SSF53756">
    <property type="entry name" value="UDP-Glycosyltransferase/glycogen phosphorylase"/>
    <property type="match status" value="1"/>
</dbReference>
<dbReference type="PANTHER" id="PTHR12526">
    <property type="entry name" value="GLYCOSYLTRANSFERASE"/>
    <property type="match status" value="1"/>
</dbReference>
<accession>A0A0A8J6I3</accession>